<proteinExistence type="predicted"/>
<dbReference type="Gene3D" id="3.30.2130.10">
    <property type="entry name" value="VC0802-like"/>
    <property type="match status" value="1"/>
</dbReference>
<evidence type="ECO:0000259" key="1">
    <source>
        <dbReference type="Pfam" id="PF10000"/>
    </source>
</evidence>
<sequence length="132" mass="14367">MAGITDLQRLLQSMSPQLIEGEYVFCTVDGPLTDYLHLDPIATFREQEGLTLVLKAQHAEKAGLNTNNRFCLITLTVHSSLEAVGLTAAFASKLASYGISANVIAGYYHDHIFVQKEKAQAAMCALAEFAPH</sequence>
<accession>A0A8H9MZE7</accession>
<dbReference type="InterPro" id="IPR018717">
    <property type="entry name" value="DUF2241"/>
</dbReference>
<feature type="domain" description="DUF2241" evidence="1">
    <location>
        <begin position="2"/>
        <end position="67"/>
    </location>
</feature>
<evidence type="ECO:0000259" key="2">
    <source>
        <dbReference type="Pfam" id="PF13840"/>
    </source>
</evidence>
<organism evidence="3">
    <name type="scientific">Vibrio vulnificus</name>
    <dbReference type="NCBI Taxonomy" id="672"/>
    <lineage>
        <taxon>Bacteria</taxon>
        <taxon>Pseudomonadati</taxon>
        <taxon>Pseudomonadota</taxon>
        <taxon>Gammaproteobacteria</taxon>
        <taxon>Vibrionales</taxon>
        <taxon>Vibrionaceae</taxon>
        <taxon>Vibrio</taxon>
    </lineage>
</organism>
<feature type="domain" description="CASTOR ACT" evidence="2">
    <location>
        <begin position="72"/>
        <end position="127"/>
    </location>
</feature>
<reference evidence="3" key="1">
    <citation type="journal article" date="2018" name="Genome Biol.">
        <title>SKESA: strategic k-mer extension for scrupulous assemblies.</title>
        <authorList>
            <person name="Souvorov A."/>
            <person name="Agarwala R."/>
            <person name="Lipman D.J."/>
        </authorList>
    </citation>
    <scope>NUCLEOTIDE SEQUENCE</scope>
    <source>
        <strain evidence="3">BCW_3452</strain>
    </source>
</reference>
<dbReference type="Pfam" id="PF10000">
    <property type="entry name" value="ACT_3"/>
    <property type="match status" value="1"/>
</dbReference>
<evidence type="ECO:0000313" key="3">
    <source>
        <dbReference type="EMBL" id="HAS8539249.1"/>
    </source>
</evidence>
<dbReference type="InterPro" id="IPR027795">
    <property type="entry name" value="CASTOR_ACT_dom"/>
</dbReference>
<protein>
    <submittedName>
        <fullName evidence="3">ACT domain-containing protein</fullName>
    </submittedName>
</protein>
<name>A0A8H9MZE7_VIBVL</name>
<dbReference type="EMBL" id="DACRBY010000005">
    <property type="protein sequence ID" value="HAS8539249.1"/>
    <property type="molecule type" value="Genomic_DNA"/>
</dbReference>
<gene>
    <name evidence="3" type="ORF">I7730_05550</name>
</gene>
<dbReference type="PANTHER" id="PTHR39199:SF1">
    <property type="entry name" value="BLR5128 PROTEIN"/>
    <property type="match status" value="1"/>
</dbReference>
<dbReference type="AlphaFoldDB" id="A0A8H9MZE7"/>
<dbReference type="PANTHER" id="PTHR39199">
    <property type="entry name" value="BLR5128 PROTEIN"/>
    <property type="match status" value="1"/>
</dbReference>
<dbReference type="InterPro" id="IPR045865">
    <property type="entry name" value="ACT-like_dom_sf"/>
</dbReference>
<dbReference type="Pfam" id="PF13840">
    <property type="entry name" value="ACT_7"/>
    <property type="match status" value="1"/>
</dbReference>
<reference evidence="3" key="2">
    <citation type="submission" date="2019-01" db="EMBL/GenBank/DDBJ databases">
        <authorList>
            <consortium name="NCBI Pathogen Detection Project"/>
        </authorList>
    </citation>
    <scope>NUCLEOTIDE SEQUENCE</scope>
    <source>
        <strain evidence="3">BCW_3452</strain>
    </source>
</reference>
<dbReference type="SUPFAM" id="SSF55021">
    <property type="entry name" value="ACT-like"/>
    <property type="match status" value="2"/>
</dbReference>
<dbReference type="RefSeq" id="WP_095429718.1">
    <property type="nucleotide sequence ID" value="NZ_CP035783.1"/>
</dbReference>
<comment type="caution">
    <text evidence="3">The sequence shown here is derived from an EMBL/GenBank/DDBJ whole genome shotgun (WGS) entry which is preliminary data.</text>
</comment>
<dbReference type="Proteomes" id="UP000863257">
    <property type="component" value="Unassembled WGS sequence"/>
</dbReference>